<keyword evidence="1" id="KW-1133">Transmembrane helix</keyword>
<reference evidence="2 3" key="1">
    <citation type="submission" date="2013-11" db="EMBL/GenBank/DDBJ databases">
        <title>Genome sequencing of Stegodyphus mimosarum.</title>
        <authorList>
            <person name="Bechsgaard J."/>
        </authorList>
    </citation>
    <scope>NUCLEOTIDE SEQUENCE [LARGE SCALE GENOMIC DNA]</scope>
</reference>
<evidence type="ECO:0000256" key="1">
    <source>
        <dbReference type="SAM" id="Phobius"/>
    </source>
</evidence>
<protein>
    <submittedName>
        <fullName evidence="2">Uncharacterized protein</fullName>
    </submittedName>
</protein>
<sequence length="90" mass="10421">MRWGPTLYYFKIHYPSFAVTGLISSFVIHYFQIVCFGLIEAKHPSYSALLNHVQHHLILIKYSIHSKPCPSRIKFITPSLVGCHSLYQTQ</sequence>
<keyword evidence="1" id="KW-0812">Transmembrane</keyword>
<evidence type="ECO:0000313" key="3">
    <source>
        <dbReference type="Proteomes" id="UP000054359"/>
    </source>
</evidence>
<dbReference type="AlphaFoldDB" id="A0A087TF91"/>
<name>A0A087TF91_STEMI</name>
<keyword evidence="3" id="KW-1185">Reference proteome</keyword>
<evidence type="ECO:0000313" key="2">
    <source>
        <dbReference type="EMBL" id="KFM63780.1"/>
    </source>
</evidence>
<feature type="transmembrane region" description="Helical" evidence="1">
    <location>
        <begin position="12"/>
        <end position="39"/>
    </location>
</feature>
<proteinExistence type="predicted"/>
<dbReference type="Proteomes" id="UP000054359">
    <property type="component" value="Unassembled WGS sequence"/>
</dbReference>
<gene>
    <name evidence="2" type="ORF">X975_23812</name>
</gene>
<keyword evidence="1" id="KW-0472">Membrane</keyword>
<dbReference type="EMBL" id="KK114957">
    <property type="protein sequence ID" value="KFM63780.1"/>
    <property type="molecule type" value="Genomic_DNA"/>
</dbReference>
<organism evidence="2 3">
    <name type="scientific">Stegodyphus mimosarum</name>
    <name type="common">African social velvet spider</name>
    <dbReference type="NCBI Taxonomy" id="407821"/>
    <lineage>
        <taxon>Eukaryota</taxon>
        <taxon>Metazoa</taxon>
        <taxon>Ecdysozoa</taxon>
        <taxon>Arthropoda</taxon>
        <taxon>Chelicerata</taxon>
        <taxon>Arachnida</taxon>
        <taxon>Araneae</taxon>
        <taxon>Araneomorphae</taxon>
        <taxon>Entelegynae</taxon>
        <taxon>Eresoidea</taxon>
        <taxon>Eresidae</taxon>
        <taxon>Stegodyphus</taxon>
    </lineage>
</organism>
<accession>A0A087TF91</accession>
<feature type="non-terminal residue" evidence="2">
    <location>
        <position position="90"/>
    </location>
</feature>